<sequence>MLSGVGLLQLGQFKILVANLSIAHSVIPGRLVSLGVNLAKSVIGQFVHQTIEKLGRTILVHSVLALRRVIVAFLDMSAFFCRATYSHHPHKLVDVIGRVAYHAAKNHQHIVHVQLSHDLVGLVLGRRHRLAHPRYMRVVPRVIVHQNGPVGHGSDLIAVVPPRHDFGVFWRVVAQPVVGLPEVVKYYLVSVAAASRQHNGRTRVRLRVANTELMPMPDRMHMTGANTSIKRTMTPAK</sequence>
<organism evidence="1 2">
    <name type="scientific">Brachionus plicatilis</name>
    <name type="common">Marine rotifer</name>
    <name type="synonym">Brachionus muelleri</name>
    <dbReference type="NCBI Taxonomy" id="10195"/>
    <lineage>
        <taxon>Eukaryota</taxon>
        <taxon>Metazoa</taxon>
        <taxon>Spiralia</taxon>
        <taxon>Gnathifera</taxon>
        <taxon>Rotifera</taxon>
        <taxon>Eurotatoria</taxon>
        <taxon>Monogononta</taxon>
        <taxon>Pseudotrocha</taxon>
        <taxon>Ploima</taxon>
        <taxon>Brachionidae</taxon>
        <taxon>Brachionus</taxon>
    </lineage>
</organism>
<keyword evidence="2" id="KW-1185">Reference proteome</keyword>
<evidence type="ECO:0000313" key="1">
    <source>
        <dbReference type="EMBL" id="RNA39793.1"/>
    </source>
</evidence>
<protein>
    <submittedName>
        <fullName evidence="1">Uncharacterized protein</fullName>
    </submittedName>
</protein>
<evidence type="ECO:0000313" key="2">
    <source>
        <dbReference type="Proteomes" id="UP000276133"/>
    </source>
</evidence>
<gene>
    <name evidence="1" type="ORF">BpHYR1_034389</name>
</gene>
<dbReference type="AlphaFoldDB" id="A0A3M7SVF5"/>
<comment type="caution">
    <text evidence="1">The sequence shown here is derived from an EMBL/GenBank/DDBJ whole genome shotgun (WGS) entry which is preliminary data.</text>
</comment>
<dbReference type="EMBL" id="REGN01000703">
    <property type="protein sequence ID" value="RNA39793.1"/>
    <property type="molecule type" value="Genomic_DNA"/>
</dbReference>
<proteinExistence type="predicted"/>
<name>A0A3M7SVF5_BRAPC</name>
<reference evidence="1 2" key="1">
    <citation type="journal article" date="2018" name="Sci. Rep.">
        <title>Genomic signatures of local adaptation to the degree of environmental predictability in rotifers.</title>
        <authorList>
            <person name="Franch-Gras L."/>
            <person name="Hahn C."/>
            <person name="Garcia-Roger E.M."/>
            <person name="Carmona M.J."/>
            <person name="Serra M."/>
            <person name="Gomez A."/>
        </authorList>
    </citation>
    <scope>NUCLEOTIDE SEQUENCE [LARGE SCALE GENOMIC DNA]</scope>
    <source>
        <strain evidence="1">HYR1</strain>
    </source>
</reference>
<dbReference type="OrthoDB" id="10616607at2759"/>
<accession>A0A3M7SVF5</accession>
<dbReference type="Proteomes" id="UP000276133">
    <property type="component" value="Unassembled WGS sequence"/>
</dbReference>